<organism evidence="1">
    <name type="scientific">Rosellinia necatrix</name>
    <name type="common">White root-rot fungus</name>
    <dbReference type="NCBI Taxonomy" id="77044"/>
    <lineage>
        <taxon>Eukaryota</taxon>
        <taxon>Fungi</taxon>
        <taxon>Dikarya</taxon>
        <taxon>Ascomycota</taxon>
        <taxon>Pezizomycotina</taxon>
        <taxon>Sordariomycetes</taxon>
        <taxon>Xylariomycetidae</taxon>
        <taxon>Xylariales</taxon>
        <taxon>Xylariaceae</taxon>
        <taxon>Rosellinia</taxon>
    </lineage>
</organism>
<protein>
    <submittedName>
        <fullName evidence="1">Uncharacterized protein</fullName>
    </submittedName>
</protein>
<gene>
    <name evidence="1" type="ORF">SAMD00023353_1600820</name>
</gene>
<proteinExistence type="predicted"/>
<keyword evidence="2" id="KW-1185">Reference proteome</keyword>
<dbReference type="AlphaFoldDB" id="A0A1S8A7H7"/>
<dbReference type="EMBL" id="DF977461">
    <property type="protein sequence ID" value="GAW25932.1"/>
    <property type="molecule type" value="Genomic_DNA"/>
</dbReference>
<reference evidence="1" key="1">
    <citation type="submission" date="2016-03" db="EMBL/GenBank/DDBJ databases">
        <title>Draft genome sequence of Rosellinia necatrix.</title>
        <authorList>
            <person name="Kanematsu S."/>
        </authorList>
    </citation>
    <scope>NUCLEOTIDE SEQUENCE [LARGE SCALE GENOMIC DNA]</scope>
    <source>
        <strain evidence="1">W97</strain>
    </source>
</reference>
<sequence length="68" mass="7685">MLCTQTPNPGVVRSQVLGDSTTRRDRFAYRGKQRISNLSLLQTNAVQAVRDAAEDTRRWGGRLTLKPR</sequence>
<accession>A0A1S8A7H7</accession>
<name>A0A1S8A7H7_ROSNE</name>
<evidence type="ECO:0000313" key="1">
    <source>
        <dbReference type="EMBL" id="GAW25932.1"/>
    </source>
</evidence>
<evidence type="ECO:0000313" key="2">
    <source>
        <dbReference type="Proteomes" id="UP000054516"/>
    </source>
</evidence>
<dbReference type="Proteomes" id="UP000054516">
    <property type="component" value="Unassembled WGS sequence"/>
</dbReference>